<dbReference type="InterPro" id="IPR034977">
    <property type="entry name" value="CPEB1_RRM1"/>
</dbReference>
<dbReference type="GO" id="GO:0005634">
    <property type="term" value="C:nucleus"/>
    <property type="evidence" value="ECO:0007669"/>
    <property type="project" value="TreeGrafter"/>
</dbReference>
<evidence type="ECO:0000256" key="6">
    <source>
        <dbReference type="ARBA" id="ARBA00022737"/>
    </source>
</evidence>
<gene>
    <name evidence="13" type="ORF">LSH36_384g05005</name>
</gene>
<dbReference type="SMART" id="SM00360">
    <property type="entry name" value="RRM"/>
    <property type="match status" value="2"/>
</dbReference>
<dbReference type="AlphaFoldDB" id="A0AAD9JDP7"/>
<dbReference type="Proteomes" id="UP001208570">
    <property type="component" value="Unassembled WGS sequence"/>
</dbReference>
<sequence length="391" mass="44130">NSLAIQSQAASAAAQQYHSSTQYQTPSQYQNRRQQNSNNQTDIVKALGGMQPETLKKIQQQNDFSMSADLFANRPWTALNTMFSTNTSDPYSIEKAAKLYRNAATICEPTCTWSGQLPQKVYKNPTYSCKVFLGGVPWDITEVGLQNSFKAFGPMKIEWPGKEGKHPRCPTKAGYVYILFDSEKSVKALLQACTYDFRNGGEYFFKLSSRRVRSKEVQVIPWVLSDSNFVKQPSQRLEPTKTVFVGALHGMMNAEGLAHILNDLFGNVVYAGVDTDKHKYPIGSGRVTFSSHKSYMKAVNAAFVEVKTPKFTKKIQIDPYLEDSLCNICNIQSGPYFCRDLSCFRYYCRTCWGWYHSIENNRFHKPLMRNSRSQSNGTVAPSTVASQITSQ</sequence>
<dbReference type="GO" id="GO:2000766">
    <property type="term" value="P:negative regulation of cytoplasmic translation"/>
    <property type="evidence" value="ECO:0007669"/>
    <property type="project" value="TreeGrafter"/>
</dbReference>
<dbReference type="GO" id="GO:0008135">
    <property type="term" value="F:translation factor activity, RNA binding"/>
    <property type="evidence" value="ECO:0007669"/>
    <property type="project" value="TreeGrafter"/>
</dbReference>
<dbReference type="InterPro" id="IPR032296">
    <property type="entry name" value="CEBP_ZZ"/>
</dbReference>
<dbReference type="GO" id="GO:0006397">
    <property type="term" value="P:mRNA processing"/>
    <property type="evidence" value="ECO:0007669"/>
    <property type="project" value="UniProtKB-KW"/>
</dbReference>
<evidence type="ECO:0000313" key="13">
    <source>
        <dbReference type="EMBL" id="KAK2150887.1"/>
    </source>
</evidence>
<dbReference type="InterPro" id="IPR032292">
    <property type="entry name" value="CEBP1_N"/>
</dbReference>
<keyword evidence="14" id="KW-1185">Reference proteome</keyword>
<comment type="caution">
    <text evidence="13">The sequence shown here is derived from an EMBL/GenBank/DDBJ whole genome shotgun (WGS) entry which is preliminary data.</text>
</comment>
<organism evidence="13 14">
    <name type="scientific">Paralvinella palmiformis</name>
    <dbReference type="NCBI Taxonomy" id="53620"/>
    <lineage>
        <taxon>Eukaryota</taxon>
        <taxon>Metazoa</taxon>
        <taxon>Spiralia</taxon>
        <taxon>Lophotrochozoa</taxon>
        <taxon>Annelida</taxon>
        <taxon>Polychaeta</taxon>
        <taxon>Sedentaria</taxon>
        <taxon>Canalipalpata</taxon>
        <taxon>Terebellida</taxon>
        <taxon>Terebelliformia</taxon>
        <taxon>Alvinellidae</taxon>
        <taxon>Paralvinella</taxon>
    </lineage>
</organism>
<keyword evidence="3" id="KW-0963">Cytoplasm</keyword>
<dbReference type="GO" id="GO:0045202">
    <property type="term" value="C:synapse"/>
    <property type="evidence" value="ECO:0007669"/>
    <property type="project" value="TreeGrafter"/>
</dbReference>
<dbReference type="SUPFAM" id="SSF54928">
    <property type="entry name" value="RNA-binding domain, RBD"/>
    <property type="match status" value="1"/>
</dbReference>
<dbReference type="Pfam" id="PF16366">
    <property type="entry name" value="CEBP_ZZ"/>
    <property type="match status" value="1"/>
</dbReference>
<evidence type="ECO:0000256" key="3">
    <source>
        <dbReference type="ARBA" id="ARBA00022490"/>
    </source>
</evidence>
<keyword evidence="9 10" id="KW-0694">RNA-binding</keyword>
<evidence type="ECO:0000256" key="9">
    <source>
        <dbReference type="ARBA" id="ARBA00022884"/>
    </source>
</evidence>
<dbReference type="FunFam" id="4.10.640.40:FF:000002">
    <property type="entry name" value="Putative Cytoplasmic polyadenylation element-binding protein 1"/>
    <property type="match status" value="1"/>
</dbReference>
<dbReference type="FunFam" id="3.30.70.330:FF:000054">
    <property type="entry name" value="Cytoplasmic polyadenylation element-binding protein 1"/>
    <property type="match status" value="1"/>
</dbReference>
<dbReference type="InterPro" id="IPR035979">
    <property type="entry name" value="RBD_domain_sf"/>
</dbReference>
<dbReference type="GO" id="GO:0000900">
    <property type="term" value="F:mRNA regulatory element binding translation repressor activity"/>
    <property type="evidence" value="ECO:0007669"/>
    <property type="project" value="TreeGrafter"/>
</dbReference>
<dbReference type="Pfam" id="PF16367">
    <property type="entry name" value="RRM_7"/>
    <property type="match status" value="1"/>
</dbReference>
<evidence type="ECO:0000256" key="10">
    <source>
        <dbReference type="PROSITE-ProRule" id="PRU00176"/>
    </source>
</evidence>
<dbReference type="InterPro" id="IPR038446">
    <property type="entry name" value="CEBP_ZZ_sf"/>
</dbReference>
<feature type="compositionally biased region" description="Polar residues" evidence="11">
    <location>
        <begin position="370"/>
        <end position="391"/>
    </location>
</feature>
<keyword evidence="4" id="KW-0507">mRNA processing</keyword>
<feature type="region of interest" description="Disordered" evidence="11">
    <location>
        <begin position="369"/>
        <end position="391"/>
    </location>
</feature>
<dbReference type="Gene3D" id="3.30.70.330">
    <property type="match status" value="2"/>
</dbReference>
<evidence type="ECO:0000256" key="7">
    <source>
        <dbReference type="ARBA" id="ARBA00022833"/>
    </source>
</evidence>
<evidence type="ECO:0000256" key="8">
    <source>
        <dbReference type="ARBA" id="ARBA00022845"/>
    </source>
</evidence>
<dbReference type="PANTHER" id="PTHR12566:SF9">
    <property type="entry name" value="CYTOPLASMIC POLYADENYLATION ELEMENT-BINDING PROTEIN 1"/>
    <property type="match status" value="1"/>
</dbReference>
<feature type="domain" description="RRM" evidence="12">
    <location>
        <begin position="241"/>
        <end position="322"/>
    </location>
</feature>
<evidence type="ECO:0000259" key="12">
    <source>
        <dbReference type="PROSITE" id="PS50102"/>
    </source>
</evidence>
<keyword evidence="7" id="KW-0862">Zinc</keyword>
<evidence type="ECO:0000256" key="2">
    <source>
        <dbReference type="ARBA" id="ARBA00010347"/>
    </source>
</evidence>
<dbReference type="CDD" id="cd19757">
    <property type="entry name" value="Bbox1"/>
    <property type="match status" value="1"/>
</dbReference>
<proteinExistence type="inferred from homology"/>
<dbReference type="InterPro" id="IPR000504">
    <property type="entry name" value="RRM_dom"/>
</dbReference>
<keyword evidence="5" id="KW-0479">Metal-binding</keyword>
<dbReference type="GO" id="GO:0003730">
    <property type="term" value="F:mRNA 3'-UTR binding"/>
    <property type="evidence" value="ECO:0007669"/>
    <property type="project" value="InterPro"/>
</dbReference>
<accession>A0AAD9JDP7</accession>
<keyword evidence="8" id="KW-0810">Translation regulation</keyword>
<dbReference type="GO" id="GO:0043005">
    <property type="term" value="C:neuron projection"/>
    <property type="evidence" value="ECO:0007669"/>
    <property type="project" value="TreeGrafter"/>
</dbReference>
<dbReference type="PANTHER" id="PTHR12566">
    <property type="entry name" value="CYTOPLASMIC POLYADENYLATION ELEMENT BINDING PROTEIN CPEB"/>
    <property type="match status" value="1"/>
</dbReference>
<protein>
    <recommendedName>
        <fullName evidence="12">RRM domain-containing protein</fullName>
    </recommendedName>
</protein>
<name>A0AAD9JDP7_9ANNE</name>
<dbReference type="CDD" id="cd12725">
    <property type="entry name" value="RRM2_CPEB1"/>
    <property type="match status" value="1"/>
</dbReference>
<dbReference type="InterPro" id="IPR034819">
    <property type="entry name" value="CPEB"/>
</dbReference>
<evidence type="ECO:0000256" key="5">
    <source>
        <dbReference type="ARBA" id="ARBA00022723"/>
    </source>
</evidence>
<dbReference type="CDD" id="cd12723">
    <property type="entry name" value="RRM1_CPEB1"/>
    <property type="match status" value="1"/>
</dbReference>
<comment type="subcellular location">
    <subcellularLocation>
        <location evidence="1">Cytoplasm</location>
    </subcellularLocation>
</comment>
<evidence type="ECO:0000256" key="4">
    <source>
        <dbReference type="ARBA" id="ARBA00022664"/>
    </source>
</evidence>
<dbReference type="Pfam" id="PF16368">
    <property type="entry name" value="CEBP1_N"/>
    <property type="match status" value="1"/>
</dbReference>
<keyword evidence="6" id="KW-0677">Repeat</keyword>
<feature type="region of interest" description="Disordered" evidence="11">
    <location>
        <begin position="16"/>
        <end position="37"/>
    </location>
</feature>
<evidence type="ECO:0000256" key="11">
    <source>
        <dbReference type="SAM" id="MobiDB-lite"/>
    </source>
</evidence>
<dbReference type="GO" id="GO:0046872">
    <property type="term" value="F:metal ion binding"/>
    <property type="evidence" value="ECO:0007669"/>
    <property type="project" value="UniProtKB-KW"/>
</dbReference>
<feature type="domain" description="RRM" evidence="12">
    <location>
        <begin position="129"/>
        <end position="219"/>
    </location>
</feature>
<dbReference type="Gene3D" id="4.10.640.40">
    <property type="entry name" value="Cytoplasmic polyadenylation element-binding protein, ZZ domain"/>
    <property type="match status" value="1"/>
</dbReference>
<feature type="non-terminal residue" evidence="13">
    <location>
        <position position="1"/>
    </location>
</feature>
<comment type="similarity">
    <text evidence="2">Belongs to the RRM CPEB family.</text>
</comment>
<dbReference type="GO" id="GO:0005737">
    <property type="term" value="C:cytoplasm"/>
    <property type="evidence" value="ECO:0007669"/>
    <property type="project" value="UniProtKB-SubCell"/>
</dbReference>
<evidence type="ECO:0000313" key="14">
    <source>
        <dbReference type="Proteomes" id="UP001208570"/>
    </source>
</evidence>
<evidence type="ECO:0000256" key="1">
    <source>
        <dbReference type="ARBA" id="ARBA00004496"/>
    </source>
</evidence>
<reference evidence="13" key="1">
    <citation type="journal article" date="2023" name="Mol. Biol. Evol.">
        <title>Third-Generation Sequencing Reveals the Adaptive Role of the Epigenome in Three Deep-Sea Polychaetes.</title>
        <authorList>
            <person name="Perez M."/>
            <person name="Aroh O."/>
            <person name="Sun Y."/>
            <person name="Lan Y."/>
            <person name="Juniper S.K."/>
            <person name="Young C.R."/>
            <person name="Angers B."/>
            <person name="Qian P.Y."/>
        </authorList>
    </citation>
    <scope>NUCLEOTIDE SEQUENCE</scope>
    <source>
        <strain evidence="13">P08H-3</strain>
    </source>
</reference>
<dbReference type="PROSITE" id="PS50102">
    <property type="entry name" value="RRM"/>
    <property type="match status" value="2"/>
</dbReference>
<dbReference type="EMBL" id="JAODUP010000384">
    <property type="protein sequence ID" value="KAK2150887.1"/>
    <property type="molecule type" value="Genomic_DNA"/>
</dbReference>
<dbReference type="FunFam" id="3.30.70.330:FF:000086">
    <property type="entry name" value="Putative Cytoplasmic polyadenylation element-binding protein 1"/>
    <property type="match status" value="1"/>
</dbReference>
<dbReference type="InterPro" id="IPR012677">
    <property type="entry name" value="Nucleotide-bd_a/b_plait_sf"/>
</dbReference>
<dbReference type="GO" id="GO:0043022">
    <property type="term" value="F:ribosome binding"/>
    <property type="evidence" value="ECO:0007669"/>
    <property type="project" value="TreeGrafter"/>
</dbReference>